<protein>
    <recommendedName>
        <fullName evidence="1">Macro domain-containing protein</fullName>
    </recommendedName>
</protein>
<dbReference type="Gene3D" id="3.40.220.10">
    <property type="entry name" value="Leucine Aminopeptidase, subunit E, domain 1"/>
    <property type="match status" value="1"/>
</dbReference>
<feature type="domain" description="Macro" evidence="1">
    <location>
        <begin position="16"/>
        <end position="243"/>
    </location>
</feature>
<proteinExistence type="predicted"/>
<sequence>MKMESRKVMAVRIKQISSHRLSGKALRIMIYHTPDVVNEPPPCDVLVNPCNEGMTGTSLFSYFPRGGPVPAQPPPNMTHQSLNWGGMDAGDKMLYPVQTIDGLVCLAGGHELQKLLDGIKGPIKCPTGSAVFTKAPGTLSKRFQGIVHTATPFYLALDWEYKLASCYIESLNLAFTAGPFLSIATPLLGAGCKGIPVPDAVRLAGHACRKWDAMSTPRIPPLDLIFGVQDPAIGELISAEFDA</sequence>
<name>A0A024UAC4_9STRA</name>
<dbReference type="VEuPathDB" id="FungiDB:H310_05309"/>
<evidence type="ECO:0000313" key="2">
    <source>
        <dbReference type="EMBL" id="ETW02827.1"/>
    </source>
</evidence>
<dbReference type="EMBL" id="KI913960">
    <property type="protein sequence ID" value="ETW02827.1"/>
    <property type="molecule type" value="Genomic_DNA"/>
</dbReference>
<reference evidence="2" key="1">
    <citation type="submission" date="2013-12" db="EMBL/GenBank/DDBJ databases">
        <title>The Genome Sequence of Aphanomyces invadans NJM9701.</title>
        <authorList>
            <consortium name="The Broad Institute Genomics Platform"/>
            <person name="Russ C."/>
            <person name="Tyler B."/>
            <person name="van West P."/>
            <person name="Dieguez-Uribeondo J."/>
            <person name="Young S.K."/>
            <person name="Zeng Q."/>
            <person name="Gargeya S."/>
            <person name="Fitzgerald M."/>
            <person name="Abouelleil A."/>
            <person name="Alvarado L."/>
            <person name="Chapman S.B."/>
            <person name="Gainer-Dewar J."/>
            <person name="Goldberg J."/>
            <person name="Griggs A."/>
            <person name="Gujja S."/>
            <person name="Hansen M."/>
            <person name="Howarth C."/>
            <person name="Imamovic A."/>
            <person name="Ireland A."/>
            <person name="Larimer J."/>
            <person name="McCowan C."/>
            <person name="Murphy C."/>
            <person name="Pearson M."/>
            <person name="Poon T.W."/>
            <person name="Priest M."/>
            <person name="Roberts A."/>
            <person name="Saif S."/>
            <person name="Shea T."/>
            <person name="Sykes S."/>
            <person name="Wortman J."/>
            <person name="Nusbaum C."/>
            <person name="Birren B."/>
        </authorList>
    </citation>
    <scope>NUCLEOTIDE SEQUENCE [LARGE SCALE GENOMIC DNA]</scope>
    <source>
        <strain evidence="2">NJM9701</strain>
    </source>
</reference>
<dbReference type="InterPro" id="IPR043472">
    <property type="entry name" value="Macro_dom-like"/>
</dbReference>
<accession>A0A024UAC4</accession>
<dbReference type="InterPro" id="IPR002589">
    <property type="entry name" value="Macro_dom"/>
</dbReference>
<dbReference type="OrthoDB" id="78737at2759"/>
<evidence type="ECO:0000259" key="1">
    <source>
        <dbReference type="PROSITE" id="PS51154"/>
    </source>
</evidence>
<dbReference type="SUPFAM" id="SSF52949">
    <property type="entry name" value="Macro domain-like"/>
    <property type="match status" value="1"/>
</dbReference>
<dbReference type="Pfam" id="PF01661">
    <property type="entry name" value="Macro"/>
    <property type="match status" value="1"/>
</dbReference>
<dbReference type="GeneID" id="20082359"/>
<dbReference type="PROSITE" id="PS51154">
    <property type="entry name" value="MACRO"/>
    <property type="match status" value="1"/>
</dbReference>
<dbReference type="eggNOG" id="ENOG502S65N">
    <property type="taxonomic scope" value="Eukaryota"/>
</dbReference>
<dbReference type="AlphaFoldDB" id="A0A024UAC4"/>
<dbReference type="RefSeq" id="XP_008868211.1">
    <property type="nucleotide sequence ID" value="XM_008869989.1"/>
</dbReference>
<gene>
    <name evidence="2" type="ORF">H310_05309</name>
</gene>
<organism evidence="2">
    <name type="scientific">Aphanomyces invadans</name>
    <dbReference type="NCBI Taxonomy" id="157072"/>
    <lineage>
        <taxon>Eukaryota</taxon>
        <taxon>Sar</taxon>
        <taxon>Stramenopiles</taxon>
        <taxon>Oomycota</taxon>
        <taxon>Saprolegniomycetes</taxon>
        <taxon>Saprolegniales</taxon>
        <taxon>Verrucalvaceae</taxon>
        <taxon>Aphanomyces</taxon>
    </lineage>
</organism>